<protein>
    <recommendedName>
        <fullName evidence="4">Sporulation protein</fullName>
    </recommendedName>
</protein>
<dbReference type="Proteomes" id="UP000077177">
    <property type="component" value="Chromosome"/>
</dbReference>
<accession>A0A172TUF0</accession>
<keyword evidence="3" id="KW-1185">Reference proteome</keyword>
<name>A0A172TUF0_9BACT</name>
<dbReference type="InterPro" id="IPR014229">
    <property type="entry name" value="Spore_YtfJ"/>
</dbReference>
<feature type="region of interest" description="Disordered" evidence="1">
    <location>
        <begin position="54"/>
        <end position="78"/>
    </location>
</feature>
<dbReference type="PANTHER" id="PTHR39162:SF1">
    <property type="entry name" value="SPORULATION PROTEIN YTFJ"/>
    <property type="match status" value="1"/>
</dbReference>
<evidence type="ECO:0000313" key="3">
    <source>
        <dbReference type="Proteomes" id="UP000077177"/>
    </source>
</evidence>
<reference evidence="2 3" key="2">
    <citation type="journal article" date="2016" name="Int. J. Syst. Evol. Microbiol.">
        <title>Flavisolibacter tropicus sp. nov., isolated from tropical soil.</title>
        <authorList>
            <person name="Lee J.J."/>
            <person name="Kang M.S."/>
            <person name="Kim G.S."/>
            <person name="Lee C.S."/>
            <person name="Lim S."/>
            <person name="Lee J."/>
            <person name="Roh S.H."/>
            <person name="Kang H."/>
            <person name="Ha J.M."/>
            <person name="Bae S."/>
            <person name="Jung H.Y."/>
            <person name="Kim M.K."/>
        </authorList>
    </citation>
    <scope>NUCLEOTIDE SEQUENCE [LARGE SCALE GENOMIC DNA]</scope>
    <source>
        <strain evidence="2 3">LCS9</strain>
    </source>
</reference>
<evidence type="ECO:0008006" key="4">
    <source>
        <dbReference type="Google" id="ProtNLM"/>
    </source>
</evidence>
<dbReference type="KEGG" id="fla:SY85_09765"/>
<reference evidence="3" key="1">
    <citation type="submission" date="2015-01" db="EMBL/GenBank/DDBJ databases">
        <title>Flavisolibacter sp./LCS9/ whole genome sequencing.</title>
        <authorList>
            <person name="Kim M.K."/>
            <person name="Srinivasan S."/>
            <person name="Lee J.-J."/>
        </authorList>
    </citation>
    <scope>NUCLEOTIDE SEQUENCE [LARGE SCALE GENOMIC DNA]</scope>
    <source>
        <strain evidence="3">LCS9</strain>
    </source>
</reference>
<gene>
    <name evidence="2" type="ORF">SY85_09765</name>
</gene>
<evidence type="ECO:0000313" key="2">
    <source>
        <dbReference type="EMBL" id="ANE50741.1"/>
    </source>
</evidence>
<dbReference type="PANTHER" id="PTHR39162">
    <property type="entry name" value="GLL3345 PROTEIN"/>
    <property type="match status" value="1"/>
</dbReference>
<dbReference type="AlphaFoldDB" id="A0A172TUF0"/>
<dbReference type="Pfam" id="PF09579">
    <property type="entry name" value="Spore_YtfJ"/>
    <property type="match status" value="1"/>
</dbReference>
<proteinExistence type="predicted"/>
<dbReference type="OrthoDB" id="679487at2"/>
<dbReference type="STRING" id="1492898.SY85_09765"/>
<sequence length="124" mass="12939">MENENFIEKIAKGFSQNASVKYVYGDPIQTGNKTIIPVASIAYGFGGGFGQAPKGKKADNSSNIGTEPLSAGEGAGGGGGLRTTLKGIYEITPESTRFIPANNTKSLLTGIVIGFLLKAMFFSK</sequence>
<dbReference type="RefSeq" id="WP_066404018.1">
    <property type="nucleotide sequence ID" value="NZ_CP011390.1"/>
</dbReference>
<dbReference type="EMBL" id="CP011390">
    <property type="protein sequence ID" value="ANE50741.1"/>
    <property type="molecule type" value="Genomic_DNA"/>
</dbReference>
<evidence type="ECO:0000256" key="1">
    <source>
        <dbReference type="SAM" id="MobiDB-lite"/>
    </source>
</evidence>
<organism evidence="2 3">
    <name type="scientific">Flavisolibacter tropicus</name>
    <dbReference type="NCBI Taxonomy" id="1492898"/>
    <lineage>
        <taxon>Bacteria</taxon>
        <taxon>Pseudomonadati</taxon>
        <taxon>Bacteroidota</taxon>
        <taxon>Chitinophagia</taxon>
        <taxon>Chitinophagales</taxon>
        <taxon>Chitinophagaceae</taxon>
        <taxon>Flavisolibacter</taxon>
    </lineage>
</organism>